<dbReference type="PANTHER" id="PTHR38690:SF1">
    <property type="entry name" value="PROTEASE"/>
    <property type="match status" value="1"/>
</dbReference>
<evidence type="ECO:0000313" key="4">
    <source>
        <dbReference type="EMBL" id="MCF2947354.1"/>
    </source>
</evidence>
<dbReference type="InterPro" id="IPR011836">
    <property type="entry name" value="YhdP"/>
</dbReference>
<dbReference type="Proteomes" id="UP001521137">
    <property type="component" value="Unassembled WGS sequence"/>
</dbReference>
<evidence type="ECO:0000256" key="1">
    <source>
        <dbReference type="SAM" id="MobiDB-lite"/>
    </source>
</evidence>
<feature type="transmembrane region" description="Helical" evidence="2">
    <location>
        <begin position="20"/>
        <end position="41"/>
    </location>
</feature>
<reference evidence="4 5" key="1">
    <citation type="submission" date="2022-01" db="EMBL/GenBank/DDBJ databases">
        <title>Paraglaciecola sp. G1-23.</title>
        <authorList>
            <person name="Jin M.S."/>
            <person name="Han D.M."/>
            <person name="Kim H.M."/>
            <person name="Jeon C.O."/>
        </authorList>
    </citation>
    <scope>NUCLEOTIDE SEQUENCE [LARGE SCALE GENOMIC DNA]</scope>
    <source>
        <strain evidence="4 5">G1-23</strain>
    </source>
</reference>
<dbReference type="InterPro" id="IPR025263">
    <property type="entry name" value="YhdP_central"/>
</dbReference>
<dbReference type="PANTHER" id="PTHR38690">
    <property type="entry name" value="PROTEASE-RELATED"/>
    <property type="match status" value="1"/>
</dbReference>
<gene>
    <name evidence="4" type="ORF">L0668_04485</name>
</gene>
<keyword evidence="5" id="KW-1185">Reference proteome</keyword>
<keyword evidence="2" id="KW-0472">Membrane</keyword>
<evidence type="ECO:0000256" key="2">
    <source>
        <dbReference type="SAM" id="Phobius"/>
    </source>
</evidence>
<feature type="domain" description="YhdP central" evidence="3">
    <location>
        <begin position="16"/>
        <end position="1257"/>
    </location>
</feature>
<keyword evidence="2" id="KW-1133">Transmembrane helix</keyword>
<name>A0ABS9D357_9ALTE</name>
<dbReference type="NCBIfam" id="TIGR02099">
    <property type="entry name" value="YhdP family protein"/>
    <property type="match status" value="1"/>
</dbReference>
<accession>A0ABS9D357</accession>
<protein>
    <submittedName>
        <fullName evidence="4">TIGR02099 family protein</fullName>
    </submittedName>
</protein>
<proteinExistence type="predicted"/>
<feature type="region of interest" description="Disordered" evidence="1">
    <location>
        <begin position="1260"/>
        <end position="1287"/>
    </location>
</feature>
<dbReference type="EMBL" id="JAKGAS010000002">
    <property type="protein sequence ID" value="MCF2947354.1"/>
    <property type="molecule type" value="Genomic_DNA"/>
</dbReference>
<organism evidence="4 5">
    <name type="scientific">Paraglaciecola algarum</name>
    <dbReference type="NCBI Taxonomy" id="3050085"/>
    <lineage>
        <taxon>Bacteria</taxon>
        <taxon>Pseudomonadati</taxon>
        <taxon>Pseudomonadota</taxon>
        <taxon>Gammaproteobacteria</taxon>
        <taxon>Alteromonadales</taxon>
        <taxon>Alteromonadaceae</taxon>
        <taxon>Paraglaciecola</taxon>
    </lineage>
</organism>
<keyword evidence="2" id="KW-0812">Transmembrane</keyword>
<dbReference type="RefSeq" id="WP_235310883.1">
    <property type="nucleotide sequence ID" value="NZ_JAKGAS010000002.1"/>
</dbReference>
<evidence type="ECO:0000313" key="5">
    <source>
        <dbReference type="Proteomes" id="UP001521137"/>
    </source>
</evidence>
<sequence>MKKESKSASFYVAYVVKKLWTFIALSLVVIAVALSVVRYSLPYMNDQKHYLEQWLSQQVGADIYIGTITAKWQGVGPAIVLEDLELAQTGSSPVKLKINETSIEVDFWQSVLAKQIQANKFDLEGLELTLELTSLGQDESEYPIVEALEKLFLQQLQLFSISDSKIILNTPQDQQVVLIDQVSWVNKDQHHQGVGQLQIEEIAKNSSSFILDLHGDLQTLNGTFYAKGEEVDLSPWVEQWLVTSHELVESRGSFVMWAAIGNNKVDSVQLDLSNSRFAWNTRNGDKNGEIKAEIIDGQISASPKQQDWLFNLDNLNLQINDRVINSDWLAKISKSGDLLLQQDKKIKLSPLIDLLPLVLNQQNLASISALQPEAELTSLLLNRNESGEITINATISDIGWQQTSYLPGMQGIDAEINWHKDNGLLSLKSKAGILSINQILPEDIPYQRFFTDLYLSSSDKNFTVTTDNALFKSDPLTFSPHLFYDSQDQYLTFSAKIEKLDVASLDNLYPTNLMGEQTRAYLIESLLGGQISAANLLWHGKLNAFPFAQNQGVFQANVKIKQGQLKFAPQWPALTELDIDLLFENQSLYMTSQQGKLLDVDLINMSAKIPKLANNAILNIDAKAKALGQEVTDLMLESNLADTLGHTLQQVQISGPIETELNLHIPLSGNQVVAKGKAYLSSNQVKIPSLDISLEQANGVAEFNNDLVKFSDMQAMLLKQPVLISFDGAQQEQGYQAKINLSGDWQITPLLEDYYSNLLPYLNGHSQWDGQVDLTLIKDGYIYSAAINSELKNLASNLPTPFAKTAQELMYLSSTIQGNQQASSINIKLGDKIEFNGNLPHQDMQFSRAHLAIGDSDIVGMGLGFSVSAKLPNIDTGQWYRTINSLISDLPESVTSQDKKPLLEAPKRIFISADNAIVASQKLTDLDVVAKNTSDSWLLDINAKQARMEIAIYKEWLNKGVNINADFIQLAKWQTDETPAPPKNKAENNNQFSADLDSLPPINFSCARCRYLDHDLGKVDFSLTRAATGMRINKIRLKNDYGLFNGEGDWFLVKNKSSTRLKGDFSSTDFGAFLKGFNFNSGIKDSEAAASFDISWQRAPYEFNFESLNGQIDWRLSDGYLTEVTDKGSRIFSLLSLESLVRKLTLDFRDVFAKGFFYNKIDGSFQLQNGVADTQDTIVDGGAGEITMRGYTDLTAQQLNYQIEFAPKVTSSLPVIVAWMVNPATALAALAIDQVLTSAKVISNIKFSLTGTLDDPQLKELGRDSKEISLPAKTKPTPEPQGEPDLFPVDSKLIEPVNLQVPAQEPING</sequence>
<dbReference type="Pfam" id="PF13116">
    <property type="entry name" value="YhdP"/>
    <property type="match status" value="1"/>
</dbReference>
<comment type="caution">
    <text evidence="4">The sequence shown here is derived from an EMBL/GenBank/DDBJ whole genome shotgun (WGS) entry which is preliminary data.</text>
</comment>
<evidence type="ECO:0000259" key="3">
    <source>
        <dbReference type="Pfam" id="PF13116"/>
    </source>
</evidence>